<dbReference type="AlphaFoldDB" id="S8B504"/>
<dbReference type="OrthoDB" id="10039566at2759"/>
<keyword evidence="2" id="KW-0812">Transmembrane</keyword>
<dbReference type="eggNOG" id="ENOG502S22Q">
    <property type="taxonomic scope" value="Eukaryota"/>
</dbReference>
<dbReference type="EMBL" id="KB644412">
    <property type="protein sequence ID" value="EPS29652.1"/>
    <property type="molecule type" value="Genomic_DNA"/>
</dbReference>
<keyword evidence="4" id="KW-1185">Reference proteome</keyword>
<keyword evidence="2" id="KW-0472">Membrane</keyword>
<name>S8B504_PENO1</name>
<sequence length="336" mass="36605">MSTDKTGVSAVESPTGSSMAKPSFGARLKAHFKKWWWVHLIIFIVVVLVIVLPVIFVGYPNIAQDQVNDSTLNITSMIIADPTPDSFRLIQTQVLGSKSSFHPKIYSFLASVSLAGAARAFTSVQVPEVTSRDGVEISMDQTVDLSNADAFGDFAKSVMLQEEVQLEISGRPQLQQGSLPKTTVNYDKTVTMKGLNKLEGFSVYDVKLMNPPKNGRNLEGFVYIPNPTVMTIAMGNVTLDLYANGQFMGYSYINDLTLQPGDNNRSMTAQINQTASFLLISGSSAPYPKGVVPFTITGNSSVYNGQELPYFTQALAANNLTVDLDVYKIITGKSKE</sequence>
<dbReference type="Pfam" id="PF12505">
    <property type="entry name" value="DUF3712"/>
    <property type="match status" value="1"/>
</dbReference>
<proteinExistence type="predicted"/>
<dbReference type="GO" id="GO:0000329">
    <property type="term" value="C:fungal-type vacuole membrane"/>
    <property type="evidence" value="ECO:0007669"/>
    <property type="project" value="InterPro"/>
</dbReference>
<evidence type="ECO:0000256" key="1">
    <source>
        <dbReference type="SAM" id="MobiDB-lite"/>
    </source>
</evidence>
<dbReference type="STRING" id="933388.S8B504"/>
<keyword evidence="2" id="KW-1133">Transmembrane helix</keyword>
<dbReference type="HOGENOM" id="CLU_035244_1_0_1"/>
<dbReference type="PANTHER" id="PTHR35895:SF1">
    <property type="entry name" value="LIPID-BINDING SERUM GLYCOPROTEIN C-TERMINAL DOMAIN-CONTAINING PROTEIN"/>
    <property type="match status" value="1"/>
</dbReference>
<reference evidence="3 4" key="1">
    <citation type="journal article" date="2013" name="PLoS ONE">
        <title>Genomic and secretomic analyses reveal unique features of the lignocellulolytic enzyme system of Penicillium decumbens.</title>
        <authorList>
            <person name="Liu G."/>
            <person name="Zhang L."/>
            <person name="Wei X."/>
            <person name="Zou G."/>
            <person name="Qin Y."/>
            <person name="Ma L."/>
            <person name="Li J."/>
            <person name="Zheng H."/>
            <person name="Wang S."/>
            <person name="Wang C."/>
            <person name="Xun L."/>
            <person name="Zhao G.-P."/>
            <person name="Zhou Z."/>
            <person name="Qu Y."/>
        </authorList>
    </citation>
    <scope>NUCLEOTIDE SEQUENCE [LARGE SCALE GENOMIC DNA]</scope>
    <source>
        <strain evidence="4">114-2 / CGMCC 5302</strain>
    </source>
</reference>
<organism evidence="3 4">
    <name type="scientific">Penicillium oxalicum (strain 114-2 / CGMCC 5302)</name>
    <name type="common">Penicillium decumbens</name>
    <dbReference type="NCBI Taxonomy" id="933388"/>
    <lineage>
        <taxon>Eukaryota</taxon>
        <taxon>Fungi</taxon>
        <taxon>Dikarya</taxon>
        <taxon>Ascomycota</taxon>
        <taxon>Pezizomycotina</taxon>
        <taxon>Eurotiomycetes</taxon>
        <taxon>Eurotiomycetidae</taxon>
        <taxon>Eurotiales</taxon>
        <taxon>Aspergillaceae</taxon>
        <taxon>Penicillium</taxon>
    </lineage>
</organism>
<dbReference type="PhylomeDB" id="S8B504"/>
<dbReference type="InterPro" id="IPR022185">
    <property type="entry name" value="DUF3712"/>
</dbReference>
<gene>
    <name evidence="3" type="ORF">PDE_04602</name>
</gene>
<dbReference type="Proteomes" id="UP000019376">
    <property type="component" value="Unassembled WGS sequence"/>
</dbReference>
<evidence type="ECO:0000313" key="4">
    <source>
        <dbReference type="Proteomes" id="UP000019376"/>
    </source>
</evidence>
<protein>
    <submittedName>
        <fullName evidence="3">Uncharacterized protein</fullName>
    </submittedName>
</protein>
<dbReference type="InterPro" id="IPR046368">
    <property type="entry name" value="Tag1"/>
</dbReference>
<feature type="transmembrane region" description="Helical" evidence="2">
    <location>
        <begin position="36"/>
        <end position="59"/>
    </location>
</feature>
<evidence type="ECO:0000256" key="2">
    <source>
        <dbReference type="SAM" id="Phobius"/>
    </source>
</evidence>
<feature type="compositionally biased region" description="Polar residues" evidence="1">
    <location>
        <begin position="1"/>
        <end position="20"/>
    </location>
</feature>
<evidence type="ECO:0000313" key="3">
    <source>
        <dbReference type="EMBL" id="EPS29652.1"/>
    </source>
</evidence>
<accession>S8B504</accession>
<feature type="region of interest" description="Disordered" evidence="1">
    <location>
        <begin position="1"/>
        <end position="21"/>
    </location>
</feature>
<dbReference type="PANTHER" id="PTHR35895">
    <property type="entry name" value="CHROMOSOME 16, WHOLE GENOME SHOTGUN SEQUENCE"/>
    <property type="match status" value="1"/>
</dbReference>